<sequence length="156" mass="16851">MELLQALSDWPVAVVLRRSMIAYLLVNAAHIFSIGLLVGAIVTLDLRVLGLFKRYPIAVLGPPLSHMAIAGVTLAILTGFLLFTVRPTAYVQNSAFLVKIGLVGLGIVNALMVNYNRHWRLALAGGEMHLRVQIAALLSIALWAGAVIAGRWIGFL</sequence>
<evidence type="ECO:0000313" key="2">
    <source>
        <dbReference type="EMBL" id="PRD41917.1"/>
    </source>
</evidence>
<keyword evidence="3" id="KW-1185">Reference proteome</keyword>
<keyword evidence="1" id="KW-0472">Membrane</keyword>
<keyword evidence="1" id="KW-0812">Transmembrane</keyword>
<accession>A0A2S9IN32</accession>
<feature type="transmembrane region" description="Helical" evidence="1">
    <location>
        <begin position="134"/>
        <end position="153"/>
    </location>
</feature>
<gene>
    <name evidence="2" type="ORF">C5748_18665</name>
</gene>
<protein>
    <submittedName>
        <fullName evidence="2">DUF2214 domain-containing protein</fullName>
    </submittedName>
</protein>
<feature type="transmembrane region" description="Helical" evidence="1">
    <location>
        <begin position="20"/>
        <end position="44"/>
    </location>
</feature>
<comment type="caution">
    <text evidence="2">The sequence shown here is derived from an EMBL/GenBank/DDBJ whole genome shotgun (WGS) entry which is preliminary data.</text>
</comment>
<proteinExistence type="predicted"/>
<feature type="transmembrane region" description="Helical" evidence="1">
    <location>
        <begin position="95"/>
        <end position="113"/>
    </location>
</feature>
<reference evidence="2 3" key="1">
    <citation type="submission" date="2018-02" db="EMBL/GenBank/DDBJ databases">
        <title>The draft genome of Phyllobacterium sp. 1N-3.</title>
        <authorList>
            <person name="Liu L."/>
            <person name="Li L."/>
            <person name="Zhang X."/>
            <person name="Wang T."/>
            <person name="Liang L."/>
        </authorList>
    </citation>
    <scope>NUCLEOTIDE SEQUENCE [LARGE SCALE GENOMIC DNA]</scope>
    <source>
        <strain evidence="2 3">1N-3</strain>
    </source>
</reference>
<dbReference type="RefSeq" id="WP_105743450.1">
    <property type="nucleotide sequence ID" value="NZ_PVBR01000015.1"/>
</dbReference>
<organism evidence="2 3">
    <name type="scientific">Phyllobacterium phragmitis</name>
    <dbReference type="NCBI Taxonomy" id="2670329"/>
    <lineage>
        <taxon>Bacteria</taxon>
        <taxon>Pseudomonadati</taxon>
        <taxon>Pseudomonadota</taxon>
        <taxon>Alphaproteobacteria</taxon>
        <taxon>Hyphomicrobiales</taxon>
        <taxon>Phyllobacteriaceae</taxon>
        <taxon>Phyllobacterium</taxon>
    </lineage>
</organism>
<dbReference type="Proteomes" id="UP000239434">
    <property type="component" value="Unassembled WGS sequence"/>
</dbReference>
<name>A0A2S9IN32_9HYPH</name>
<dbReference type="AlphaFoldDB" id="A0A2S9IN32"/>
<evidence type="ECO:0000313" key="3">
    <source>
        <dbReference type="Proteomes" id="UP000239434"/>
    </source>
</evidence>
<dbReference type="EMBL" id="PVBR01000015">
    <property type="protein sequence ID" value="PRD41917.1"/>
    <property type="molecule type" value="Genomic_DNA"/>
</dbReference>
<evidence type="ECO:0000256" key="1">
    <source>
        <dbReference type="SAM" id="Phobius"/>
    </source>
</evidence>
<feature type="transmembrane region" description="Helical" evidence="1">
    <location>
        <begin position="64"/>
        <end position="83"/>
    </location>
</feature>
<keyword evidence="1" id="KW-1133">Transmembrane helix</keyword>